<dbReference type="Pfam" id="PF00512">
    <property type="entry name" value="HisKA"/>
    <property type="match status" value="1"/>
</dbReference>
<dbReference type="Pfam" id="PF02518">
    <property type="entry name" value="HATPase_c"/>
    <property type="match status" value="1"/>
</dbReference>
<dbReference type="SUPFAM" id="SSF55874">
    <property type="entry name" value="ATPase domain of HSP90 chaperone/DNA topoisomerase II/histidine kinase"/>
    <property type="match status" value="1"/>
</dbReference>
<dbReference type="PANTHER" id="PTHR43047">
    <property type="entry name" value="TWO-COMPONENT HISTIDINE PROTEIN KINASE"/>
    <property type="match status" value="1"/>
</dbReference>
<evidence type="ECO:0000259" key="9">
    <source>
        <dbReference type="PROSITE" id="PS50110"/>
    </source>
</evidence>
<dbReference type="GO" id="GO:0000155">
    <property type="term" value="F:phosphorelay sensor kinase activity"/>
    <property type="evidence" value="ECO:0007669"/>
    <property type="project" value="InterPro"/>
</dbReference>
<dbReference type="AlphaFoldDB" id="A0A6V7KFZ3"/>
<accession>A0A6V7KFZ3</accession>
<dbReference type="Gene3D" id="1.10.287.130">
    <property type="match status" value="1"/>
</dbReference>
<evidence type="ECO:0000256" key="5">
    <source>
        <dbReference type="ARBA" id="ARBA00022777"/>
    </source>
</evidence>
<evidence type="ECO:0000256" key="2">
    <source>
        <dbReference type="ARBA" id="ARBA00012438"/>
    </source>
</evidence>
<keyword evidence="7" id="KW-0175">Coiled coil</keyword>
<feature type="coiled-coil region" evidence="7">
    <location>
        <begin position="354"/>
        <end position="381"/>
    </location>
</feature>
<dbReference type="InterPro" id="IPR001789">
    <property type="entry name" value="Sig_transdc_resp-reg_receiver"/>
</dbReference>
<dbReference type="InterPro" id="IPR036890">
    <property type="entry name" value="HATPase_C_sf"/>
</dbReference>
<evidence type="ECO:0000256" key="4">
    <source>
        <dbReference type="ARBA" id="ARBA00022679"/>
    </source>
</evidence>
<dbReference type="InterPro" id="IPR036641">
    <property type="entry name" value="HPT_dom_sf"/>
</dbReference>
<dbReference type="GO" id="GO:0016020">
    <property type="term" value="C:membrane"/>
    <property type="evidence" value="ECO:0007669"/>
    <property type="project" value="InterPro"/>
</dbReference>
<sequence>MKRKRSLVSKPTLFISLCLFIIWLVSVFAATYASLNQEKHYLIENLTHFSTLRATLTNHRFEGAERDAQILAHRYHLYHSEAADKAVVDKSESCYLPIDSSACIPKTVQEKDRSFIQVYGTAGQTYYLDSFVLDSRYGISLLPPREHPADYFSRRRTELTELLGSPINNNMHWGEPKYTEGVGWSISVAATSSQGMLAGLSVKLSDVLSYGQLFSGSDISLWLDKQNHILPFSLLDEKQSKALQALFNDVTLHDGWQEIPGYLVLRTQLKGPGWQQVILYPTRDIIHRALSIVISQLPFALATLVLIALMLLGLLHRHLARPLQDFVDIINKTKRAPLSLRLPENRHDELGSIAQAYNRLLNDLRAQHDNLENTVVERTSELIIAKQQAEQANKRKSSHLTTISHELRTPLSGSLGALELLQLTPLCAKQSHLAETARLCTLSLLDIINNLLDFSRIESGQISLHVERTALLPLIDRAMYTIQGPGKSKGLMLRTIVSGDVPLLIDMDATRVRQILVNLLGNAVKFTDNGGITLSVTRNDNTLIFAVCDSGKGIASADRDAVFTPFFQSQGNIQGTGLGLTIASNLARMMGGWLDLNSSVGLGTCISFMMPLGKHVTPTPLSGNITAPLPLHRQLSEWGLTCDAATHDNALCADELGFLPGKLYTLAAQITSGITDTDKAVIPVQPWRLHILLVDDATINRDIIGAMLTLLGQNVTTACNGREALACGRQQRFDLVLMDVCMPEMDGLTCTRQWRQDSNNQDPECAIMALSANTASEEIVRCKQAGMHHYLTKPVTLAHLADGISIAAEYQLQREIDLQEQDNLTDKAIIDITHPTMRRKIRRALRELLSNIEQNSSDQKKTITLLHTLKGCIGQAGLGPLLCDVIDMENRVKRGLPLSNAEIAELRLTLDVALRLKCSP</sequence>
<dbReference type="EC" id="2.7.13.3" evidence="2"/>
<evidence type="ECO:0000256" key="3">
    <source>
        <dbReference type="ARBA" id="ARBA00022553"/>
    </source>
</evidence>
<dbReference type="CDD" id="cd06225">
    <property type="entry name" value="HAMP"/>
    <property type="match status" value="1"/>
</dbReference>
<name>A0A6V7KFZ3_9HYME</name>
<dbReference type="SMART" id="SM00304">
    <property type="entry name" value="HAMP"/>
    <property type="match status" value="1"/>
</dbReference>
<gene>
    <name evidence="11" type="ORF">BBRV_LOCUS76013</name>
</gene>
<keyword evidence="5" id="KW-0418">Kinase</keyword>
<dbReference type="Gene3D" id="6.10.340.10">
    <property type="match status" value="1"/>
</dbReference>
<dbReference type="CDD" id="cd17546">
    <property type="entry name" value="REC_hyHK_CKI1_RcsC-like"/>
    <property type="match status" value="1"/>
</dbReference>
<dbReference type="SMART" id="SM00388">
    <property type="entry name" value="HisKA"/>
    <property type="match status" value="1"/>
</dbReference>
<evidence type="ECO:0000256" key="7">
    <source>
        <dbReference type="SAM" id="Coils"/>
    </source>
</evidence>
<feature type="domain" description="Histidine kinase" evidence="8">
    <location>
        <begin position="402"/>
        <end position="614"/>
    </location>
</feature>
<dbReference type="PROSITE" id="PS50110">
    <property type="entry name" value="RESPONSE_REGULATORY"/>
    <property type="match status" value="1"/>
</dbReference>
<dbReference type="SUPFAM" id="SSF47384">
    <property type="entry name" value="Homodimeric domain of signal transducing histidine kinase"/>
    <property type="match status" value="1"/>
</dbReference>
<evidence type="ECO:0000259" key="10">
    <source>
        <dbReference type="PROSITE" id="PS50885"/>
    </source>
</evidence>
<proteinExistence type="predicted"/>
<keyword evidence="3 6" id="KW-0597">Phosphoprotein</keyword>
<dbReference type="PROSITE" id="PS50885">
    <property type="entry name" value="HAMP"/>
    <property type="match status" value="1"/>
</dbReference>
<dbReference type="SMART" id="SM00448">
    <property type="entry name" value="REC"/>
    <property type="match status" value="1"/>
</dbReference>
<dbReference type="InterPro" id="IPR036097">
    <property type="entry name" value="HisK_dim/P_sf"/>
</dbReference>
<dbReference type="EMBL" id="CADCXW020000069">
    <property type="protein sequence ID" value="CAD1561961.1"/>
    <property type="molecule type" value="Genomic_DNA"/>
</dbReference>
<evidence type="ECO:0000313" key="11">
    <source>
        <dbReference type="EMBL" id="CAD1561961.1"/>
    </source>
</evidence>
<dbReference type="PRINTS" id="PR00344">
    <property type="entry name" value="BCTRLSENSOR"/>
</dbReference>
<protein>
    <recommendedName>
        <fullName evidence="2">histidine kinase</fullName>
        <ecNumber evidence="2">2.7.13.3</ecNumber>
    </recommendedName>
</protein>
<reference evidence="11" key="1">
    <citation type="submission" date="2020-07" db="EMBL/GenBank/DDBJ databases">
        <authorList>
            <person name="Ferguson B K."/>
        </authorList>
    </citation>
    <scope>NUCLEOTIDE SEQUENCE</scope>
    <source>
        <strain evidence="11">L06</strain>
    </source>
</reference>
<dbReference type="CDD" id="cd00082">
    <property type="entry name" value="HisKA"/>
    <property type="match status" value="1"/>
</dbReference>
<dbReference type="InterPro" id="IPR003661">
    <property type="entry name" value="HisK_dim/P_dom"/>
</dbReference>
<keyword evidence="4" id="KW-0808">Transferase</keyword>
<feature type="domain" description="Response regulatory" evidence="9">
    <location>
        <begin position="690"/>
        <end position="808"/>
    </location>
</feature>
<evidence type="ECO:0000259" key="8">
    <source>
        <dbReference type="PROSITE" id="PS50109"/>
    </source>
</evidence>
<dbReference type="SMART" id="SM00387">
    <property type="entry name" value="HATPase_c"/>
    <property type="match status" value="1"/>
</dbReference>
<dbReference type="InterPro" id="IPR003594">
    <property type="entry name" value="HATPase_dom"/>
</dbReference>
<evidence type="ECO:0000256" key="1">
    <source>
        <dbReference type="ARBA" id="ARBA00000085"/>
    </source>
</evidence>
<dbReference type="PANTHER" id="PTHR43047:SF78">
    <property type="entry name" value="SENSORY_REGULATORY PROTEIN RPFC"/>
    <property type="match status" value="1"/>
</dbReference>
<dbReference type="InterPro" id="IPR004358">
    <property type="entry name" value="Sig_transdc_His_kin-like_C"/>
</dbReference>
<dbReference type="NCBIfam" id="NF011874">
    <property type="entry name" value="PRK15347.1"/>
    <property type="match status" value="1"/>
</dbReference>
<dbReference type="InterPro" id="IPR005467">
    <property type="entry name" value="His_kinase_dom"/>
</dbReference>
<organism evidence="11">
    <name type="scientific">Bracon brevicornis</name>
    <dbReference type="NCBI Taxonomy" id="1563983"/>
    <lineage>
        <taxon>Eukaryota</taxon>
        <taxon>Metazoa</taxon>
        <taxon>Ecdysozoa</taxon>
        <taxon>Arthropoda</taxon>
        <taxon>Hexapoda</taxon>
        <taxon>Insecta</taxon>
        <taxon>Pterygota</taxon>
        <taxon>Neoptera</taxon>
        <taxon>Endopterygota</taxon>
        <taxon>Hymenoptera</taxon>
        <taxon>Apocrita</taxon>
        <taxon>Ichneumonoidea</taxon>
        <taxon>Braconidae</taxon>
        <taxon>Braconinae</taxon>
        <taxon>Bracon</taxon>
    </lineage>
</organism>
<evidence type="ECO:0000256" key="6">
    <source>
        <dbReference type="PROSITE-ProRule" id="PRU00169"/>
    </source>
</evidence>
<dbReference type="Gene3D" id="3.40.50.2300">
    <property type="match status" value="1"/>
</dbReference>
<comment type="catalytic activity">
    <reaction evidence="1">
        <text>ATP + protein L-histidine = ADP + protein N-phospho-L-histidine.</text>
        <dbReference type="EC" id="2.7.13.3"/>
    </reaction>
</comment>
<dbReference type="SUPFAM" id="SSF52172">
    <property type="entry name" value="CheY-like"/>
    <property type="match status" value="1"/>
</dbReference>
<dbReference type="SUPFAM" id="SSF47226">
    <property type="entry name" value="Histidine-containing phosphotransfer domain, HPT domain"/>
    <property type="match status" value="1"/>
</dbReference>
<dbReference type="SUPFAM" id="SSF158472">
    <property type="entry name" value="HAMP domain-like"/>
    <property type="match status" value="1"/>
</dbReference>
<dbReference type="InterPro" id="IPR003660">
    <property type="entry name" value="HAMP_dom"/>
</dbReference>
<dbReference type="Pfam" id="PF00672">
    <property type="entry name" value="HAMP"/>
    <property type="match status" value="1"/>
</dbReference>
<feature type="modified residue" description="4-aspartylphosphate" evidence="6">
    <location>
        <position position="739"/>
    </location>
</feature>
<feature type="domain" description="HAMP" evidence="10">
    <location>
        <begin position="317"/>
        <end position="369"/>
    </location>
</feature>
<dbReference type="Pfam" id="PF00072">
    <property type="entry name" value="Response_reg"/>
    <property type="match status" value="1"/>
</dbReference>
<dbReference type="PROSITE" id="PS50109">
    <property type="entry name" value="HIS_KIN"/>
    <property type="match status" value="1"/>
</dbReference>
<dbReference type="InterPro" id="IPR011006">
    <property type="entry name" value="CheY-like_superfamily"/>
</dbReference>
<dbReference type="Gene3D" id="3.30.565.10">
    <property type="entry name" value="Histidine kinase-like ATPase, C-terminal domain"/>
    <property type="match status" value="1"/>
</dbReference>